<evidence type="ECO:0000256" key="1">
    <source>
        <dbReference type="ARBA" id="ARBA00004567"/>
    </source>
</evidence>
<organism evidence="12 13">
    <name type="scientific">Plasmodium fragile</name>
    <dbReference type="NCBI Taxonomy" id="5857"/>
    <lineage>
        <taxon>Eukaryota</taxon>
        <taxon>Sar</taxon>
        <taxon>Alveolata</taxon>
        <taxon>Apicomplexa</taxon>
        <taxon>Aconoidasida</taxon>
        <taxon>Haemosporida</taxon>
        <taxon>Plasmodiidae</taxon>
        <taxon>Plasmodium</taxon>
        <taxon>Plasmodium (Plasmodium)</taxon>
    </lineage>
</organism>
<evidence type="ECO:0000313" key="13">
    <source>
        <dbReference type="Proteomes" id="UP000054561"/>
    </source>
</evidence>
<sequence length="748" mass="79576">MNELVVFESNHQKAINDCELDYYSKKLATCSSDNTVKIFDVSLSKEPVCIAEMRDHSSAVWKVCWSHPKYGSLLASCSYDKSVIIYKEVHMNKYDIIYVNNEHNSSVNYIEWSPHEYGLHLGCACSDGHISVISYDLMKGSNGEGQWNKYSVKAHLNGTACISWEKTHKNKHMNEGTTGAPAVATAQPSSAGVGGGDHANVFQLASGGFDNQVIIWMFDNTTKEFHKVYQMKDKPHNSSIKDIAWRPNLNNSTNVIASCSDEDIVILWVEDLSNNQWRNGQVIKVKDKVSKVCWSPNGTILAIACTNDNAYLYKEGLDGVWEEVCNLADNEKLHAQMQAQENISDHIGDISAGGATMSATPMGNVSTNQVDPYTGSYSNNPGTHNEPPNSLNPVMAPQTNYGNKPVPNSIGVVNPVGAANHSSGSTPGMVRGGLNTPHTSNSNNPYGQSVTPPPMTPGMMPPPLNNNTTMSQQNVTPNYLMPSHKKTSTSSVTSNVSSYPMGGSGGASVGAGGLPPPPPPPVAQDQGNAAPYGGLNYSTPQVPTQDGSVSASQFPTMPPSANVPAGVPMGNKPNIPGPPPPPGGPPQQAQQQQPQAYPPHQPPFPGASPSTMNFSKPGSPMPPAQFQGANANKTSFSTQPISPPPPPPPFGSTPPQQGPPVTKGMNKTNTFSNFNPNVMTPPNAPPPMGTSPPGPPLKNVSPPGSSYPPMNYSHPPPPPPNMMGGDPGANRPPNAQYGAYPSYNPPPQ</sequence>
<evidence type="ECO:0000256" key="7">
    <source>
        <dbReference type="ARBA" id="ARBA00022927"/>
    </source>
</evidence>
<protein>
    <submittedName>
        <fullName evidence="12">Uncharacterized protein</fullName>
    </submittedName>
</protein>
<dbReference type="FunFam" id="2.130.10.10:FF:000655">
    <property type="entry name" value="Protein transport protein SEC13"/>
    <property type="match status" value="1"/>
</dbReference>
<evidence type="ECO:0000313" key="12">
    <source>
        <dbReference type="EMBL" id="KJP88759.1"/>
    </source>
</evidence>
<dbReference type="InterPro" id="IPR001680">
    <property type="entry name" value="WD40_rpt"/>
</dbReference>
<evidence type="ECO:0000256" key="6">
    <source>
        <dbReference type="ARBA" id="ARBA00022816"/>
    </source>
</evidence>
<feature type="region of interest" description="Disordered" evidence="11">
    <location>
        <begin position="416"/>
        <end position="748"/>
    </location>
</feature>
<dbReference type="InterPro" id="IPR015943">
    <property type="entry name" value="WD40/YVTN_repeat-like_dom_sf"/>
</dbReference>
<evidence type="ECO:0000256" key="8">
    <source>
        <dbReference type="ARBA" id="ARBA00023010"/>
    </source>
</evidence>
<dbReference type="PANTHER" id="PTHR11024">
    <property type="entry name" value="NUCLEAR PORE COMPLEX PROTEIN SEC13 / SEH1 FAMILY MEMBER"/>
    <property type="match status" value="1"/>
</dbReference>
<feature type="compositionally biased region" description="Pro residues" evidence="11">
    <location>
        <begin position="596"/>
        <end position="606"/>
    </location>
</feature>
<reference evidence="12 13" key="1">
    <citation type="submission" date="2014-03" db="EMBL/GenBank/DDBJ databases">
        <title>The Genome Sequence of Plasmodium fragile nilgiri.</title>
        <authorList>
            <consortium name="The Broad Institute Genomics Platform"/>
            <consortium name="The Broad Institute Genome Sequencing Center for Infectious Disease"/>
            <person name="Neafsey D."/>
            <person name="Duraisingh M."/>
            <person name="Young S.K."/>
            <person name="Zeng Q."/>
            <person name="Gargeya S."/>
            <person name="Abouelleil A."/>
            <person name="Alvarado L."/>
            <person name="Chapman S.B."/>
            <person name="Gainer-Dewar J."/>
            <person name="Goldberg J."/>
            <person name="Griggs A."/>
            <person name="Gujja S."/>
            <person name="Hansen M."/>
            <person name="Howarth C."/>
            <person name="Imamovic A."/>
            <person name="Larimer J."/>
            <person name="Pearson M."/>
            <person name="Poon T.W."/>
            <person name="Priest M."/>
            <person name="Roberts A."/>
            <person name="Saif S."/>
            <person name="Shea T."/>
            <person name="Sykes S."/>
            <person name="Wortman J."/>
            <person name="Nusbaum C."/>
            <person name="Birren B."/>
        </authorList>
    </citation>
    <scope>NUCLEOTIDE SEQUENCE [LARGE SCALE GENOMIC DNA]</scope>
    <source>
        <strain evidence="13">nilgiri</strain>
    </source>
</reference>
<evidence type="ECO:0000256" key="9">
    <source>
        <dbReference type="ARBA" id="ARBA00023132"/>
    </source>
</evidence>
<feature type="compositionally biased region" description="Gly residues" evidence="11">
    <location>
        <begin position="502"/>
        <end position="513"/>
    </location>
</feature>
<comment type="subcellular location">
    <subcellularLocation>
        <location evidence="1">Nucleus</location>
        <location evidence="1">Nuclear pore complex</location>
    </subcellularLocation>
</comment>
<feature type="compositionally biased region" description="Low complexity" evidence="11">
    <location>
        <begin position="586"/>
        <end position="595"/>
    </location>
</feature>
<evidence type="ECO:0000256" key="10">
    <source>
        <dbReference type="ARBA" id="ARBA00023242"/>
    </source>
</evidence>
<evidence type="ECO:0000256" key="11">
    <source>
        <dbReference type="SAM" id="MobiDB-lite"/>
    </source>
</evidence>
<feature type="compositionally biased region" description="Pro residues" evidence="11">
    <location>
        <begin position="451"/>
        <end position="464"/>
    </location>
</feature>
<accession>A0A0D9QNY6</accession>
<keyword evidence="7" id="KW-0653">Protein transport</keyword>
<evidence type="ECO:0000256" key="5">
    <source>
        <dbReference type="ARBA" id="ARBA00022737"/>
    </source>
</evidence>
<dbReference type="Proteomes" id="UP000054561">
    <property type="component" value="Unassembled WGS sequence"/>
</dbReference>
<evidence type="ECO:0000256" key="2">
    <source>
        <dbReference type="ARBA" id="ARBA00010102"/>
    </source>
</evidence>
<keyword evidence="3" id="KW-0813">Transport</keyword>
<feature type="region of interest" description="Disordered" evidence="11">
    <location>
        <begin position="373"/>
        <end position="392"/>
    </location>
</feature>
<dbReference type="OMA" id="MNDKPHN"/>
<evidence type="ECO:0000256" key="4">
    <source>
        <dbReference type="ARBA" id="ARBA00022574"/>
    </source>
</evidence>
<keyword evidence="4" id="KW-0853">WD repeat</keyword>
<dbReference type="RefSeq" id="XP_012334698.1">
    <property type="nucleotide sequence ID" value="XM_012479275.1"/>
</dbReference>
<proteinExistence type="inferred from homology"/>
<dbReference type="InterPro" id="IPR037363">
    <property type="entry name" value="Sec13/Seh1_fam"/>
</dbReference>
<dbReference type="EMBL" id="KQ001658">
    <property type="protein sequence ID" value="KJP88759.1"/>
    <property type="molecule type" value="Genomic_DNA"/>
</dbReference>
<dbReference type="AlphaFoldDB" id="A0A0D9QNY6"/>
<feature type="compositionally biased region" description="Pro residues" evidence="11">
    <location>
        <begin position="682"/>
        <end position="696"/>
    </location>
</feature>
<keyword evidence="9" id="KW-0906">Nuclear pore complex</keyword>
<dbReference type="SMART" id="SM00320">
    <property type="entry name" value="WD40"/>
    <property type="match status" value="6"/>
</dbReference>
<dbReference type="GO" id="GO:0090114">
    <property type="term" value="P:COPII-coated vesicle budding"/>
    <property type="evidence" value="ECO:0007669"/>
    <property type="project" value="TreeGrafter"/>
</dbReference>
<feature type="compositionally biased region" description="Polar residues" evidence="11">
    <location>
        <begin position="665"/>
        <end position="675"/>
    </location>
</feature>
<dbReference type="Gene3D" id="2.130.10.10">
    <property type="entry name" value="YVTN repeat-like/Quinoprotein amine dehydrogenase"/>
    <property type="match status" value="1"/>
</dbReference>
<feature type="compositionally biased region" description="Polar residues" evidence="11">
    <location>
        <begin position="436"/>
        <end position="450"/>
    </location>
</feature>
<feature type="compositionally biased region" description="Low complexity" evidence="11">
    <location>
        <begin position="488"/>
        <end position="498"/>
    </location>
</feature>
<keyword evidence="8" id="KW-0811">Translocation</keyword>
<name>A0A0D9QNY6_PLAFR</name>
<dbReference type="GO" id="GO:0005198">
    <property type="term" value="F:structural molecule activity"/>
    <property type="evidence" value="ECO:0007669"/>
    <property type="project" value="InterPro"/>
</dbReference>
<dbReference type="OrthoDB" id="364224at2759"/>
<keyword evidence="6" id="KW-0509">mRNA transport</keyword>
<gene>
    <name evidence="12" type="ORF">AK88_01640</name>
</gene>
<feature type="compositionally biased region" description="Pro residues" evidence="11">
    <location>
        <begin position="575"/>
        <end position="585"/>
    </location>
</feature>
<evidence type="ECO:0000256" key="3">
    <source>
        <dbReference type="ARBA" id="ARBA00022448"/>
    </source>
</evidence>
<dbReference type="GO" id="GO:0030127">
    <property type="term" value="C:COPII vesicle coat"/>
    <property type="evidence" value="ECO:0007669"/>
    <property type="project" value="TreeGrafter"/>
</dbReference>
<dbReference type="GO" id="GO:0051028">
    <property type="term" value="P:mRNA transport"/>
    <property type="evidence" value="ECO:0007669"/>
    <property type="project" value="UniProtKB-KW"/>
</dbReference>
<dbReference type="GO" id="GO:0006606">
    <property type="term" value="P:protein import into nucleus"/>
    <property type="evidence" value="ECO:0007669"/>
    <property type="project" value="TreeGrafter"/>
</dbReference>
<dbReference type="VEuPathDB" id="PlasmoDB:AK88_01640"/>
<dbReference type="Pfam" id="PF00400">
    <property type="entry name" value="WD40"/>
    <property type="match status" value="2"/>
</dbReference>
<dbReference type="GeneID" id="24266954"/>
<dbReference type="GO" id="GO:0031080">
    <property type="term" value="C:nuclear pore outer ring"/>
    <property type="evidence" value="ECO:0007669"/>
    <property type="project" value="TreeGrafter"/>
</dbReference>
<keyword evidence="5" id="KW-0677">Repeat</keyword>
<keyword evidence="10" id="KW-0539">Nucleus</keyword>
<keyword evidence="13" id="KW-1185">Reference proteome</keyword>
<dbReference type="PANTHER" id="PTHR11024:SF2">
    <property type="entry name" value="PROTEIN SEC13 HOMOLOG"/>
    <property type="match status" value="1"/>
</dbReference>
<feature type="compositionally biased region" description="Polar residues" evidence="11">
    <location>
        <begin position="536"/>
        <end position="555"/>
    </location>
</feature>
<feature type="compositionally biased region" description="Pro residues" evidence="11">
    <location>
        <begin position="641"/>
        <end position="658"/>
    </location>
</feature>
<comment type="similarity">
    <text evidence="2">Belongs to the WD repeat SEC13 family.</text>
</comment>
<dbReference type="SUPFAM" id="SSF50978">
    <property type="entry name" value="WD40 repeat-like"/>
    <property type="match status" value="1"/>
</dbReference>
<dbReference type="InterPro" id="IPR036322">
    <property type="entry name" value="WD40_repeat_dom_sf"/>
</dbReference>